<dbReference type="Pfam" id="PF09361">
    <property type="entry name" value="Phasin_2"/>
    <property type="match status" value="1"/>
</dbReference>
<dbReference type="Proteomes" id="UP000034832">
    <property type="component" value="Unassembled WGS sequence"/>
</dbReference>
<comment type="caution">
    <text evidence="2">The sequence shown here is derived from an EMBL/GenBank/DDBJ whole genome shotgun (WGS) entry which is preliminary data.</text>
</comment>
<feature type="domain" description="Phasin" evidence="1">
    <location>
        <begin position="59"/>
        <end position="157"/>
    </location>
</feature>
<dbReference type="EMBL" id="LBIA02000001">
    <property type="protein sequence ID" value="TKT71643.1"/>
    <property type="molecule type" value="Genomic_DNA"/>
</dbReference>
<dbReference type="STRING" id="211460.YH63_09380"/>
<evidence type="ECO:0000313" key="2">
    <source>
        <dbReference type="EMBL" id="TKT71643.1"/>
    </source>
</evidence>
<keyword evidence="3" id="KW-1185">Reference proteome</keyword>
<organism evidence="2 3">
    <name type="scientific">Afipia massiliensis</name>
    <dbReference type="NCBI Taxonomy" id="211460"/>
    <lineage>
        <taxon>Bacteria</taxon>
        <taxon>Pseudomonadati</taxon>
        <taxon>Pseudomonadota</taxon>
        <taxon>Alphaproteobacteria</taxon>
        <taxon>Hyphomicrobiales</taxon>
        <taxon>Nitrobacteraceae</taxon>
        <taxon>Afipia</taxon>
    </lineage>
</organism>
<evidence type="ECO:0000259" key="1">
    <source>
        <dbReference type="Pfam" id="PF09361"/>
    </source>
</evidence>
<protein>
    <submittedName>
        <fullName evidence="2">Phasin</fullName>
    </submittedName>
</protein>
<sequence length="166" mass="18075">MNGSNMKVEMKTNPTNASIDADEKRGFEMPFFELLKRAMPGVFLGVAEQSAGRVKVNCEKMKAASEEMADVLRETYSINANGMADYGAKVIEISGANTASAFDFLTNLMGTKSPTEIMQLSAAQARKSFDVTSAQNKELWDLAQKVAVESAEPIKKSVARVLQKVI</sequence>
<gene>
    <name evidence="2" type="ORF">YH63_009580</name>
</gene>
<evidence type="ECO:0000313" key="3">
    <source>
        <dbReference type="Proteomes" id="UP000034832"/>
    </source>
</evidence>
<reference evidence="2" key="1">
    <citation type="submission" date="2019-04" db="EMBL/GenBank/DDBJ databases">
        <title>Whole genome sequencing of cave bacteria.</title>
        <authorList>
            <person name="Gan H.M."/>
            <person name="Barton H."/>
            <person name="Savka M.A."/>
        </authorList>
    </citation>
    <scope>NUCLEOTIDE SEQUENCE [LARGE SCALE GENOMIC DNA]</scope>
    <source>
        <strain evidence="2">LC387</strain>
    </source>
</reference>
<name>A0A4V6BG34_9BRAD</name>
<accession>A0A4V6BG34</accession>
<dbReference type="AlphaFoldDB" id="A0A4V6BG34"/>
<dbReference type="InterPro" id="IPR018968">
    <property type="entry name" value="Phasin"/>
</dbReference>
<dbReference type="OrthoDB" id="8253205at2"/>
<proteinExistence type="predicted"/>